<organism evidence="3">
    <name type="scientific">Zea mays</name>
    <name type="common">Maize</name>
    <dbReference type="NCBI Taxonomy" id="4577"/>
    <lineage>
        <taxon>Eukaryota</taxon>
        <taxon>Viridiplantae</taxon>
        <taxon>Streptophyta</taxon>
        <taxon>Embryophyta</taxon>
        <taxon>Tracheophyta</taxon>
        <taxon>Spermatophyta</taxon>
        <taxon>Magnoliopsida</taxon>
        <taxon>Liliopsida</taxon>
        <taxon>Poales</taxon>
        <taxon>Poaceae</taxon>
        <taxon>PACMAD clade</taxon>
        <taxon>Panicoideae</taxon>
        <taxon>Andropogonodae</taxon>
        <taxon>Andropogoneae</taxon>
        <taxon>Tripsacinae</taxon>
        <taxon>Zea</taxon>
    </lineage>
</organism>
<evidence type="ECO:0000256" key="2">
    <source>
        <dbReference type="SAM" id="Phobius"/>
    </source>
</evidence>
<keyword evidence="2" id="KW-1133">Transmembrane helix</keyword>
<feature type="compositionally biased region" description="Pro residues" evidence="1">
    <location>
        <begin position="20"/>
        <end position="34"/>
    </location>
</feature>
<feature type="region of interest" description="Disordered" evidence="1">
    <location>
        <begin position="1"/>
        <end position="46"/>
    </location>
</feature>
<sequence>MSLVQGEAGEPRRRRELFNPPSPSPIAITPPVPLGPGAGASATSGVRLRRRSGAIPIPTRNSIAVVAFGGAPPGRQAGSGNRTEVRIHGCGTRARRTCLVPRGGDGREGDDGEQAVLGGGLRGGGRAGRLRRRLQHLPRRLLRQQPLHGPHIRRQILWLLLTDALIGSFLFAGAGVYVCVFR</sequence>
<evidence type="ECO:0000256" key="1">
    <source>
        <dbReference type="SAM" id="MobiDB-lite"/>
    </source>
</evidence>
<evidence type="ECO:0000313" key="3">
    <source>
        <dbReference type="EMBL" id="AQK62463.1"/>
    </source>
</evidence>
<dbReference type="EMBL" id="CM000781">
    <property type="protein sequence ID" value="AQK62463.1"/>
    <property type="molecule type" value="Genomic_DNA"/>
</dbReference>
<name>A0A1Q0ZDE5_MAIZE</name>
<reference evidence="3" key="1">
    <citation type="submission" date="2015-12" db="EMBL/GenBank/DDBJ databases">
        <title>Update maize B73 reference genome by single molecule sequencing technologies.</title>
        <authorList>
            <consortium name="Maize Genome Sequencing Project"/>
            <person name="Ware D."/>
        </authorList>
    </citation>
    <scope>NUCLEOTIDE SEQUENCE</scope>
    <source>
        <tissue evidence="3">Seedling</tissue>
    </source>
</reference>
<proteinExistence type="predicted"/>
<feature type="transmembrane region" description="Helical" evidence="2">
    <location>
        <begin position="156"/>
        <end position="180"/>
    </location>
</feature>
<accession>A0A1Q0ZDE5</accession>
<keyword evidence="2" id="KW-0472">Membrane</keyword>
<gene>
    <name evidence="3" type="ORF">ZEAMMB73_Zm00001d013107</name>
</gene>
<keyword evidence="2" id="KW-0812">Transmembrane</keyword>
<protein>
    <submittedName>
        <fullName evidence="3">E3 ubiquitin-protein ligase RHF2A</fullName>
    </submittedName>
</protein>
<dbReference type="AlphaFoldDB" id="A0A1Q0ZDE5"/>